<keyword evidence="1" id="KW-0805">Transcription regulation</keyword>
<dbReference type="EMBL" id="BAAAZO010000004">
    <property type="protein sequence ID" value="GAA3610683.1"/>
    <property type="molecule type" value="Genomic_DNA"/>
</dbReference>
<evidence type="ECO:0000313" key="6">
    <source>
        <dbReference type="Proteomes" id="UP001501074"/>
    </source>
</evidence>
<keyword evidence="6" id="KW-1185">Reference proteome</keyword>
<dbReference type="SMART" id="SM00895">
    <property type="entry name" value="FCD"/>
    <property type="match status" value="1"/>
</dbReference>
<evidence type="ECO:0000313" key="5">
    <source>
        <dbReference type="EMBL" id="GAA3610683.1"/>
    </source>
</evidence>
<evidence type="ECO:0000256" key="2">
    <source>
        <dbReference type="ARBA" id="ARBA00023125"/>
    </source>
</evidence>
<dbReference type="Gene3D" id="1.10.10.10">
    <property type="entry name" value="Winged helix-like DNA-binding domain superfamily/Winged helix DNA-binding domain"/>
    <property type="match status" value="1"/>
</dbReference>
<dbReference type="SMART" id="SM00345">
    <property type="entry name" value="HTH_GNTR"/>
    <property type="match status" value="1"/>
</dbReference>
<comment type="caution">
    <text evidence="5">The sequence shown here is derived from an EMBL/GenBank/DDBJ whole genome shotgun (WGS) entry which is preliminary data.</text>
</comment>
<dbReference type="SUPFAM" id="SSF46785">
    <property type="entry name" value="Winged helix' DNA-binding domain"/>
    <property type="match status" value="1"/>
</dbReference>
<evidence type="ECO:0000256" key="3">
    <source>
        <dbReference type="ARBA" id="ARBA00023163"/>
    </source>
</evidence>
<proteinExistence type="predicted"/>
<keyword evidence="2" id="KW-0238">DNA-binding</keyword>
<dbReference type="Pfam" id="PF00392">
    <property type="entry name" value="GntR"/>
    <property type="match status" value="1"/>
</dbReference>
<feature type="domain" description="HTH gntR-type" evidence="4">
    <location>
        <begin position="10"/>
        <end position="80"/>
    </location>
</feature>
<dbReference type="InterPro" id="IPR008920">
    <property type="entry name" value="TF_FadR/GntR_C"/>
</dbReference>
<gene>
    <name evidence="5" type="ORF">GCM10022223_28480</name>
</gene>
<keyword evidence="3" id="KW-0804">Transcription</keyword>
<sequence length="246" mass="27253">MVNSNSTKPQKTALLLAQRIVRDIEQQGLGPGEKLPPERLMMDSYDAGRGTLRESLRFLELQGVLSFKPGPGGGPVIQKPTAENLATTLALVLQFDSARYRVVAEARSSFEPLMARLAAERITPEQLAGLEQTLADMEAGLHDTEAYLDSNRRFHQGIAWASDNSLFGFLVEAMAGSMDATRSTEQPQRRRQTVLRAHHRIYEAIAGSQPDEASEAMGEHVQEYLVYAQRKHPESLDRPITWPGAT</sequence>
<evidence type="ECO:0000256" key="1">
    <source>
        <dbReference type="ARBA" id="ARBA00023015"/>
    </source>
</evidence>
<dbReference type="RefSeq" id="WP_231482284.1">
    <property type="nucleotide sequence ID" value="NZ_BAAAZO010000004.1"/>
</dbReference>
<dbReference type="InterPro" id="IPR000524">
    <property type="entry name" value="Tscrpt_reg_HTH_GntR"/>
</dbReference>
<dbReference type="InterPro" id="IPR011711">
    <property type="entry name" value="GntR_C"/>
</dbReference>
<accession>A0ABP6ZKG2</accession>
<dbReference type="PANTHER" id="PTHR43537">
    <property type="entry name" value="TRANSCRIPTIONAL REGULATOR, GNTR FAMILY"/>
    <property type="match status" value="1"/>
</dbReference>
<dbReference type="Pfam" id="PF07729">
    <property type="entry name" value="FCD"/>
    <property type="match status" value="1"/>
</dbReference>
<dbReference type="InterPro" id="IPR036390">
    <property type="entry name" value="WH_DNA-bd_sf"/>
</dbReference>
<evidence type="ECO:0000259" key="4">
    <source>
        <dbReference type="PROSITE" id="PS50949"/>
    </source>
</evidence>
<organism evidence="5 6">
    <name type="scientific">Kineosporia mesophila</name>
    <dbReference type="NCBI Taxonomy" id="566012"/>
    <lineage>
        <taxon>Bacteria</taxon>
        <taxon>Bacillati</taxon>
        <taxon>Actinomycetota</taxon>
        <taxon>Actinomycetes</taxon>
        <taxon>Kineosporiales</taxon>
        <taxon>Kineosporiaceae</taxon>
        <taxon>Kineosporia</taxon>
    </lineage>
</organism>
<dbReference type="PANTHER" id="PTHR43537:SF5">
    <property type="entry name" value="UXU OPERON TRANSCRIPTIONAL REGULATOR"/>
    <property type="match status" value="1"/>
</dbReference>
<protein>
    <submittedName>
        <fullName evidence="5">FadR/GntR family transcriptional regulator</fullName>
    </submittedName>
</protein>
<name>A0ABP6ZKG2_9ACTN</name>
<dbReference type="SUPFAM" id="SSF48008">
    <property type="entry name" value="GntR ligand-binding domain-like"/>
    <property type="match status" value="1"/>
</dbReference>
<dbReference type="Gene3D" id="1.20.120.530">
    <property type="entry name" value="GntR ligand-binding domain-like"/>
    <property type="match status" value="1"/>
</dbReference>
<dbReference type="PROSITE" id="PS50949">
    <property type="entry name" value="HTH_GNTR"/>
    <property type="match status" value="1"/>
</dbReference>
<dbReference type="InterPro" id="IPR036388">
    <property type="entry name" value="WH-like_DNA-bd_sf"/>
</dbReference>
<reference evidence="6" key="1">
    <citation type="journal article" date="2019" name="Int. J. Syst. Evol. Microbiol.">
        <title>The Global Catalogue of Microorganisms (GCM) 10K type strain sequencing project: providing services to taxonomists for standard genome sequencing and annotation.</title>
        <authorList>
            <consortium name="The Broad Institute Genomics Platform"/>
            <consortium name="The Broad Institute Genome Sequencing Center for Infectious Disease"/>
            <person name="Wu L."/>
            <person name="Ma J."/>
        </authorList>
    </citation>
    <scope>NUCLEOTIDE SEQUENCE [LARGE SCALE GENOMIC DNA]</scope>
    <source>
        <strain evidence="6">JCM 16902</strain>
    </source>
</reference>
<dbReference type="Proteomes" id="UP001501074">
    <property type="component" value="Unassembled WGS sequence"/>
</dbReference>